<gene>
    <name evidence="4" type="ORF">ECPE_LOCUS1133</name>
</gene>
<feature type="domain" description="XPG N-terminal" evidence="3">
    <location>
        <begin position="1"/>
        <end position="74"/>
    </location>
</feature>
<accession>A0A183A2E8</accession>
<dbReference type="WBParaSite" id="ECPE_0000113301-mRNA-1">
    <property type="protein sequence ID" value="ECPE_0000113301-mRNA-1"/>
    <property type="gene ID" value="ECPE_0000113301"/>
</dbReference>
<keyword evidence="5" id="KW-1185">Reference proteome</keyword>
<evidence type="ECO:0000259" key="3">
    <source>
        <dbReference type="SMART" id="SM00485"/>
    </source>
</evidence>
<dbReference type="InterPro" id="IPR029060">
    <property type="entry name" value="PIN-like_dom_sf"/>
</dbReference>
<evidence type="ECO:0000256" key="1">
    <source>
        <dbReference type="ARBA" id="ARBA00022723"/>
    </source>
</evidence>
<organism evidence="6">
    <name type="scientific">Echinostoma caproni</name>
    <dbReference type="NCBI Taxonomy" id="27848"/>
    <lineage>
        <taxon>Eukaryota</taxon>
        <taxon>Metazoa</taxon>
        <taxon>Spiralia</taxon>
        <taxon>Lophotrochozoa</taxon>
        <taxon>Platyhelminthes</taxon>
        <taxon>Trematoda</taxon>
        <taxon>Digenea</taxon>
        <taxon>Plagiorchiida</taxon>
        <taxon>Echinostomata</taxon>
        <taxon>Echinostomatoidea</taxon>
        <taxon>Echinostomatidae</taxon>
        <taxon>Echinostoma</taxon>
    </lineage>
</organism>
<protein>
    <submittedName>
        <fullName evidence="6">XPGN domain-containing protein</fullName>
    </submittedName>
</protein>
<dbReference type="InterPro" id="IPR006085">
    <property type="entry name" value="XPG_DNA_repair_N"/>
</dbReference>
<dbReference type="PRINTS" id="PR00853">
    <property type="entry name" value="XPGRADSUPER"/>
</dbReference>
<dbReference type="GO" id="GO:0004523">
    <property type="term" value="F:RNA-DNA hybrid ribonuclease activity"/>
    <property type="evidence" value="ECO:0007669"/>
    <property type="project" value="TreeGrafter"/>
</dbReference>
<dbReference type="PANTHER" id="PTHR11081">
    <property type="entry name" value="FLAP ENDONUCLEASE FAMILY MEMBER"/>
    <property type="match status" value="1"/>
</dbReference>
<dbReference type="SUPFAM" id="SSF88723">
    <property type="entry name" value="PIN domain-like"/>
    <property type="match status" value="1"/>
</dbReference>
<dbReference type="GO" id="GO:0017108">
    <property type="term" value="F:5'-flap endonuclease activity"/>
    <property type="evidence" value="ECO:0007669"/>
    <property type="project" value="TreeGrafter"/>
</dbReference>
<reference evidence="4 5" key="2">
    <citation type="submission" date="2018-11" db="EMBL/GenBank/DDBJ databases">
        <authorList>
            <consortium name="Pathogen Informatics"/>
        </authorList>
    </citation>
    <scope>NUCLEOTIDE SEQUENCE [LARGE SCALE GENOMIC DNA]</scope>
    <source>
        <strain evidence="4 5">Egypt</strain>
    </source>
</reference>
<reference evidence="6" key="1">
    <citation type="submission" date="2016-06" db="UniProtKB">
        <authorList>
            <consortium name="WormBaseParasite"/>
        </authorList>
    </citation>
    <scope>IDENTIFICATION</scope>
</reference>
<sequence length="187" mass="21891">MNITIIFRNLRLISISAFVFQFDELFHDSHLMGMFYRTIRMIDSGIKPVYVFEGKPPAMKAGELAKRTERREESSRELAKAEAEEDFEAIEKFSKRLVKVTKQHNDECKKLLELMGVPTFACYIQSRNYPLFHPNLLSDAQTGAQGRCSSEVFVARYMRPNYHIQPHTHTFWQLVSTCFFSIHTFLR</sequence>
<dbReference type="GO" id="GO:0030145">
    <property type="term" value="F:manganese ion binding"/>
    <property type="evidence" value="ECO:0007669"/>
    <property type="project" value="TreeGrafter"/>
</dbReference>
<dbReference type="SMART" id="SM00485">
    <property type="entry name" value="XPGN"/>
    <property type="match status" value="1"/>
</dbReference>
<dbReference type="GO" id="GO:0008409">
    <property type="term" value="F:5'-3' exonuclease activity"/>
    <property type="evidence" value="ECO:0007669"/>
    <property type="project" value="TreeGrafter"/>
</dbReference>
<dbReference type="Pfam" id="PF00752">
    <property type="entry name" value="XPG_N"/>
    <property type="match status" value="1"/>
</dbReference>
<dbReference type="GO" id="GO:0000287">
    <property type="term" value="F:magnesium ion binding"/>
    <property type="evidence" value="ECO:0007669"/>
    <property type="project" value="TreeGrafter"/>
</dbReference>
<keyword evidence="1" id="KW-0479">Metal-binding</keyword>
<dbReference type="Proteomes" id="UP000272942">
    <property type="component" value="Unassembled WGS sequence"/>
</dbReference>
<dbReference type="OrthoDB" id="1937206at2759"/>
<proteinExistence type="predicted"/>
<evidence type="ECO:0000313" key="4">
    <source>
        <dbReference type="EMBL" id="VDP33549.1"/>
    </source>
</evidence>
<dbReference type="InterPro" id="IPR006084">
    <property type="entry name" value="XPG/Rad2"/>
</dbReference>
<dbReference type="AlphaFoldDB" id="A0A183A2E8"/>
<evidence type="ECO:0000256" key="2">
    <source>
        <dbReference type="ARBA" id="ARBA00022842"/>
    </source>
</evidence>
<name>A0A183A2E8_9TREM</name>
<keyword evidence="2" id="KW-0460">Magnesium</keyword>
<evidence type="ECO:0000313" key="6">
    <source>
        <dbReference type="WBParaSite" id="ECPE_0000113301-mRNA-1"/>
    </source>
</evidence>
<evidence type="ECO:0000313" key="5">
    <source>
        <dbReference type="Proteomes" id="UP000272942"/>
    </source>
</evidence>
<dbReference type="EMBL" id="UZAN01005492">
    <property type="protein sequence ID" value="VDP33549.1"/>
    <property type="molecule type" value="Genomic_DNA"/>
</dbReference>
<dbReference type="PANTHER" id="PTHR11081:SF9">
    <property type="entry name" value="FLAP ENDONUCLEASE 1"/>
    <property type="match status" value="1"/>
</dbReference>
<dbReference type="GO" id="GO:0005634">
    <property type="term" value="C:nucleus"/>
    <property type="evidence" value="ECO:0007669"/>
    <property type="project" value="TreeGrafter"/>
</dbReference>
<dbReference type="Gene3D" id="3.40.50.1010">
    <property type="entry name" value="5'-nuclease"/>
    <property type="match status" value="1"/>
</dbReference>